<dbReference type="STRING" id="22663.A0A2I0IT11"/>
<keyword evidence="3" id="KW-0333">Golgi apparatus</keyword>
<dbReference type="GO" id="GO:0005886">
    <property type="term" value="C:plasma membrane"/>
    <property type="evidence" value="ECO:0007669"/>
    <property type="project" value="TreeGrafter"/>
</dbReference>
<dbReference type="PANTHER" id="PTHR12276:SF113">
    <property type="entry name" value="ENTH_VHS FAMILY PROTEIN"/>
    <property type="match status" value="1"/>
</dbReference>
<evidence type="ECO:0000313" key="7">
    <source>
        <dbReference type="Proteomes" id="UP000233551"/>
    </source>
</evidence>
<evidence type="ECO:0000313" key="6">
    <source>
        <dbReference type="EMBL" id="PKI46566.1"/>
    </source>
</evidence>
<accession>A0A2I0IT11</accession>
<feature type="domain" description="ENTH" evidence="5">
    <location>
        <begin position="34"/>
        <end position="167"/>
    </location>
</feature>
<dbReference type="Gene3D" id="1.25.40.90">
    <property type="match status" value="1"/>
</dbReference>
<dbReference type="EMBL" id="PGOL01002599">
    <property type="protein sequence ID" value="PKI46566.1"/>
    <property type="molecule type" value="Genomic_DNA"/>
</dbReference>
<evidence type="ECO:0000256" key="4">
    <source>
        <dbReference type="ARBA" id="ARBA00023329"/>
    </source>
</evidence>
<dbReference type="PROSITE" id="PS50942">
    <property type="entry name" value="ENTH"/>
    <property type="match status" value="1"/>
</dbReference>
<evidence type="ECO:0000259" key="5">
    <source>
        <dbReference type="PROSITE" id="PS50942"/>
    </source>
</evidence>
<dbReference type="SMART" id="SM00273">
    <property type="entry name" value="ENTH"/>
    <property type="match status" value="1"/>
</dbReference>
<dbReference type="PANTHER" id="PTHR12276">
    <property type="entry name" value="EPSIN/ENT-RELATED"/>
    <property type="match status" value="1"/>
</dbReference>
<dbReference type="SUPFAM" id="SSF48464">
    <property type="entry name" value="ENTH/VHS domain"/>
    <property type="match status" value="1"/>
</dbReference>
<reference evidence="6 7" key="1">
    <citation type="submission" date="2017-11" db="EMBL/GenBank/DDBJ databases">
        <title>De-novo sequencing of pomegranate (Punica granatum L.) genome.</title>
        <authorList>
            <person name="Akparov Z."/>
            <person name="Amiraslanov A."/>
            <person name="Hajiyeva S."/>
            <person name="Abbasov M."/>
            <person name="Kaur K."/>
            <person name="Hamwieh A."/>
            <person name="Solovyev V."/>
            <person name="Salamov A."/>
            <person name="Braich B."/>
            <person name="Kosarev P."/>
            <person name="Mahmoud A."/>
            <person name="Hajiyev E."/>
            <person name="Babayeva S."/>
            <person name="Izzatullayeva V."/>
            <person name="Mammadov A."/>
            <person name="Mammadov A."/>
            <person name="Sharifova S."/>
            <person name="Ojaghi J."/>
            <person name="Eynullazada K."/>
            <person name="Bayramov B."/>
            <person name="Abdulazimova A."/>
            <person name="Shahmuradov I."/>
        </authorList>
    </citation>
    <scope>NUCLEOTIDE SEQUENCE [LARGE SCALE GENOMIC DNA]</scope>
    <source>
        <strain evidence="7">cv. AG2017</strain>
        <tissue evidence="6">Leaf</tissue>
    </source>
</reference>
<sequence length="274" mass="32399">MSMMLSRSTANSSFNEFKRQASFFLRDKIKTARLKLTDVTHAQLLTEEITNGNPWPPDTRTMGIISRAAFEVDDFWRIVEILHRRLVQFDRKNWRISYNALILLEHLLTHGPQSAVDEFQDDKDVIKEMTQFQFIDKKGFNWGLRVQKLSERVLKLLQERHFWQEERTRARKLTQGIKGFGSFCQRQCSLDVDFENPSVWKMYGRWNSHGNAYDNEEDELLVKNLEEVCTRSRNDSSEPERKQEDVKYFAVMEDHPFCDNGHQGTESLLSKKLR</sequence>
<evidence type="ECO:0000256" key="2">
    <source>
        <dbReference type="ARBA" id="ARBA00004555"/>
    </source>
</evidence>
<dbReference type="AlphaFoldDB" id="A0A2I0IT11"/>
<name>A0A2I0IT11_PUNGR</name>
<protein>
    <recommendedName>
        <fullName evidence="5">ENTH domain-containing protein</fullName>
    </recommendedName>
</protein>
<evidence type="ECO:0000256" key="1">
    <source>
        <dbReference type="ARBA" id="ARBA00004132"/>
    </source>
</evidence>
<comment type="subcellular location">
    <subcellularLocation>
        <location evidence="1">Cytoplasmic vesicle</location>
        <location evidence="1">Clathrin-coated vesicle</location>
    </subcellularLocation>
    <subcellularLocation>
        <location evidence="2">Golgi apparatus</location>
    </subcellularLocation>
</comment>
<dbReference type="GO" id="GO:0005543">
    <property type="term" value="F:phospholipid binding"/>
    <property type="evidence" value="ECO:0007669"/>
    <property type="project" value="TreeGrafter"/>
</dbReference>
<keyword evidence="4" id="KW-0968">Cytoplasmic vesicle</keyword>
<dbReference type="GO" id="GO:0005768">
    <property type="term" value="C:endosome"/>
    <property type="evidence" value="ECO:0007669"/>
    <property type="project" value="TreeGrafter"/>
</dbReference>
<dbReference type="GO" id="GO:0006897">
    <property type="term" value="P:endocytosis"/>
    <property type="evidence" value="ECO:0007669"/>
    <property type="project" value="TreeGrafter"/>
</dbReference>
<dbReference type="Proteomes" id="UP000233551">
    <property type="component" value="Unassembled WGS sequence"/>
</dbReference>
<proteinExistence type="predicted"/>
<dbReference type="GO" id="GO:0030276">
    <property type="term" value="F:clathrin binding"/>
    <property type="evidence" value="ECO:0007669"/>
    <property type="project" value="TreeGrafter"/>
</dbReference>
<organism evidence="6 7">
    <name type="scientific">Punica granatum</name>
    <name type="common">Pomegranate</name>
    <dbReference type="NCBI Taxonomy" id="22663"/>
    <lineage>
        <taxon>Eukaryota</taxon>
        <taxon>Viridiplantae</taxon>
        <taxon>Streptophyta</taxon>
        <taxon>Embryophyta</taxon>
        <taxon>Tracheophyta</taxon>
        <taxon>Spermatophyta</taxon>
        <taxon>Magnoliopsida</taxon>
        <taxon>eudicotyledons</taxon>
        <taxon>Gunneridae</taxon>
        <taxon>Pentapetalae</taxon>
        <taxon>rosids</taxon>
        <taxon>malvids</taxon>
        <taxon>Myrtales</taxon>
        <taxon>Lythraceae</taxon>
        <taxon>Punica</taxon>
    </lineage>
</organism>
<keyword evidence="7" id="KW-1185">Reference proteome</keyword>
<dbReference type="InterPro" id="IPR008942">
    <property type="entry name" value="ENTH_VHS"/>
</dbReference>
<dbReference type="CDD" id="cd03571">
    <property type="entry name" value="ENTH"/>
    <property type="match status" value="1"/>
</dbReference>
<comment type="caution">
    <text evidence="6">The sequence shown here is derived from an EMBL/GenBank/DDBJ whole genome shotgun (WGS) entry which is preliminary data.</text>
</comment>
<gene>
    <name evidence="6" type="ORF">CRG98_032908</name>
</gene>
<dbReference type="GO" id="GO:0005794">
    <property type="term" value="C:Golgi apparatus"/>
    <property type="evidence" value="ECO:0007669"/>
    <property type="project" value="UniProtKB-SubCell"/>
</dbReference>
<dbReference type="InterPro" id="IPR013809">
    <property type="entry name" value="ENTH"/>
</dbReference>
<dbReference type="Pfam" id="PF01417">
    <property type="entry name" value="ENTH"/>
    <property type="match status" value="1"/>
</dbReference>
<dbReference type="GO" id="GO:0030125">
    <property type="term" value="C:clathrin vesicle coat"/>
    <property type="evidence" value="ECO:0007669"/>
    <property type="project" value="TreeGrafter"/>
</dbReference>
<evidence type="ECO:0000256" key="3">
    <source>
        <dbReference type="ARBA" id="ARBA00023034"/>
    </source>
</evidence>